<protein>
    <submittedName>
        <fullName evidence="2">Uncharacterized protein</fullName>
    </submittedName>
</protein>
<name>A0A6P1VY89_9BACT</name>
<evidence type="ECO:0000313" key="3">
    <source>
        <dbReference type="Proteomes" id="UP000464577"/>
    </source>
</evidence>
<organism evidence="2 3">
    <name type="scientific">Spirosoma endbachense</name>
    <dbReference type="NCBI Taxonomy" id="2666025"/>
    <lineage>
        <taxon>Bacteria</taxon>
        <taxon>Pseudomonadati</taxon>
        <taxon>Bacteroidota</taxon>
        <taxon>Cytophagia</taxon>
        <taxon>Cytophagales</taxon>
        <taxon>Cytophagaceae</taxon>
        <taxon>Spirosoma</taxon>
    </lineage>
</organism>
<dbReference type="EMBL" id="CP045997">
    <property type="protein sequence ID" value="QHV97042.1"/>
    <property type="molecule type" value="Genomic_DNA"/>
</dbReference>
<keyword evidence="3" id="KW-1185">Reference proteome</keyword>
<feature type="compositionally biased region" description="Polar residues" evidence="1">
    <location>
        <begin position="63"/>
        <end position="73"/>
    </location>
</feature>
<dbReference type="KEGG" id="senf:GJR95_19405"/>
<proteinExistence type="predicted"/>
<gene>
    <name evidence="2" type="ORF">GJR95_19405</name>
</gene>
<sequence length="96" mass="10418">MIAISWQSVAPNALQNSLQLNQLVAIEGKLAESKRKPLFRLLPGGQEDTSRQNSPNPAEILMQTGNVFPQKSQGGSGSPVLRGLKANQVQMHPEFP</sequence>
<dbReference type="Proteomes" id="UP000464577">
    <property type="component" value="Chromosome"/>
</dbReference>
<accession>A0A6P1VY89</accession>
<dbReference type="AlphaFoldDB" id="A0A6P1VY89"/>
<feature type="region of interest" description="Disordered" evidence="1">
    <location>
        <begin position="38"/>
        <end position="96"/>
    </location>
</feature>
<evidence type="ECO:0000256" key="1">
    <source>
        <dbReference type="SAM" id="MobiDB-lite"/>
    </source>
</evidence>
<evidence type="ECO:0000313" key="2">
    <source>
        <dbReference type="EMBL" id="QHV97042.1"/>
    </source>
</evidence>
<reference evidence="2 3" key="1">
    <citation type="submission" date="2019-11" db="EMBL/GenBank/DDBJ databases">
        <title>Spirosoma endbachense sp. nov., isolated from a natural salt meadow.</title>
        <authorList>
            <person name="Rojas J."/>
            <person name="Ambika Manirajan B."/>
            <person name="Ratering S."/>
            <person name="Suarez C."/>
            <person name="Geissler-Plaum R."/>
            <person name="Schnell S."/>
        </authorList>
    </citation>
    <scope>NUCLEOTIDE SEQUENCE [LARGE SCALE GENOMIC DNA]</scope>
    <source>
        <strain evidence="2 3">I-24</strain>
    </source>
</reference>